<dbReference type="InterPro" id="IPR023801">
    <property type="entry name" value="His_deacetylse_dom"/>
</dbReference>
<sequence length="669" mass="74180">MIFFTVSDCHKSLDTSLKSIIMKRKNSTITCDTSAKHQKIEDNIPSPSPDFWPSSPIEYSINDPVDFWPLSPTEINDIESSEDNDAVTPSNEVRALITQTPSEDSQSHSPRNGTIFSNDQEDAEIVANLPFFSSAEGKILYIGDSVAYKEGDGTLVAARILDVNLPNLPSVDPQLQELIFVQPEGWGPEHAKMVTQLDIKACSKDAKFGPNGRDDSKTWQDYRKQYSSEEGRRARLHTGVVFDDAMLLHDCPCVQDRQLNRHPERPERCVEIMSKFETLGLLRKVKRLRSRMATKDELESCHLDQHVVTYFGSKPYAMPGTIVKNGEDWTPPSLKDKMLCGELGISCDTTYNPYGTPNAARMAAGSVIEMMDAVASGSVMNGFAIVRPPGHHAEQNHAMGFCYFNNVGVAANMALKNYPEKIKRVLIVDWDIHHGNGTQSLFYGRNDVLYISLHRYDNGLFYPYSGPTTDLGSGEGLGNNVNITFSSEKDKFESMGDTEYLAAFKYIVMPIARQYNPDLVIVSAGFDAAEGHEDAIGGYKITPRGFAYMTQMLKNLANGKLVLALEGGYALESLSESACACLSAMLGPELSPIEQYKFDGGLNTVKPNQSAITSLQKVVAILKDYWNFPTAVTGEDFRFALPVDWRATNSLSTRPKRTPKPKKRLPVEG</sequence>
<keyword evidence="5" id="KW-0378">Hydrolase</keyword>
<evidence type="ECO:0000256" key="1">
    <source>
        <dbReference type="ARBA" id="ARBA00004123"/>
    </source>
</evidence>
<reference evidence="12 13" key="1">
    <citation type="submission" date="2018-08" db="EMBL/GenBank/DDBJ databases">
        <title>Genome and evolution of the arbuscular mycorrhizal fungus Diversispora epigaea (formerly Glomus versiforme) and its bacterial endosymbionts.</title>
        <authorList>
            <person name="Sun X."/>
            <person name="Fei Z."/>
            <person name="Harrison M."/>
        </authorList>
    </citation>
    <scope>NUCLEOTIDE SEQUENCE [LARGE SCALE GENOMIC DNA]</scope>
    <source>
        <strain evidence="12 13">IT104</strain>
    </source>
</reference>
<dbReference type="PRINTS" id="PR01270">
    <property type="entry name" value="HDASUPER"/>
</dbReference>
<evidence type="ECO:0000256" key="7">
    <source>
        <dbReference type="ARBA" id="ARBA00023015"/>
    </source>
</evidence>
<dbReference type="Pfam" id="PF00850">
    <property type="entry name" value="Hist_deacetyl"/>
    <property type="match status" value="1"/>
</dbReference>
<dbReference type="InterPro" id="IPR000286">
    <property type="entry name" value="HDACs"/>
</dbReference>
<evidence type="ECO:0000256" key="3">
    <source>
        <dbReference type="ARBA" id="ARBA00012111"/>
    </source>
</evidence>
<evidence type="ECO:0000313" key="12">
    <source>
        <dbReference type="EMBL" id="RHZ54979.1"/>
    </source>
</evidence>
<dbReference type="GO" id="GO:0040029">
    <property type="term" value="P:epigenetic regulation of gene expression"/>
    <property type="evidence" value="ECO:0007669"/>
    <property type="project" value="TreeGrafter"/>
</dbReference>
<dbReference type="EMBL" id="PQFF01000373">
    <property type="protein sequence ID" value="RHZ54979.1"/>
    <property type="molecule type" value="Genomic_DNA"/>
</dbReference>
<accession>A0A397GXE4</accession>
<evidence type="ECO:0000259" key="11">
    <source>
        <dbReference type="Pfam" id="PF00850"/>
    </source>
</evidence>
<dbReference type="OrthoDB" id="424012at2759"/>
<dbReference type="STRING" id="1348612.A0A397GXE4"/>
<proteinExistence type="inferred from homology"/>
<name>A0A397GXE4_9GLOM</name>
<feature type="domain" description="Histone deacetylase" evidence="11">
    <location>
        <begin position="262"/>
        <end position="584"/>
    </location>
</feature>
<dbReference type="SUPFAM" id="SSF52768">
    <property type="entry name" value="Arginase/deacetylase"/>
    <property type="match status" value="1"/>
</dbReference>
<keyword evidence="8" id="KW-0804">Transcription</keyword>
<comment type="subcellular location">
    <subcellularLocation>
        <location evidence="1">Nucleus</location>
    </subcellularLocation>
</comment>
<evidence type="ECO:0000256" key="2">
    <source>
        <dbReference type="ARBA" id="ARBA00007738"/>
    </source>
</evidence>
<evidence type="ECO:0000256" key="6">
    <source>
        <dbReference type="ARBA" id="ARBA00022853"/>
    </source>
</evidence>
<dbReference type="Gene3D" id="3.40.800.20">
    <property type="entry name" value="Histone deacetylase domain"/>
    <property type="match status" value="1"/>
</dbReference>
<evidence type="ECO:0000256" key="4">
    <source>
        <dbReference type="ARBA" id="ARBA00022491"/>
    </source>
</evidence>
<feature type="compositionally biased region" description="Basic residues" evidence="10">
    <location>
        <begin position="654"/>
        <end position="669"/>
    </location>
</feature>
<dbReference type="AlphaFoldDB" id="A0A397GXE4"/>
<dbReference type="InterPro" id="IPR023696">
    <property type="entry name" value="Ureohydrolase_dom_sf"/>
</dbReference>
<protein>
    <recommendedName>
        <fullName evidence="3">histone deacetylase</fullName>
        <ecNumber evidence="3">3.5.1.98</ecNumber>
    </recommendedName>
</protein>
<keyword evidence="9" id="KW-0539">Nucleus</keyword>
<dbReference type="PANTHER" id="PTHR10625">
    <property type="entry name" value="HISTONE DEACETYLASE HDAC1-RELATED"/>
    <property type="match status" value="1"/>
</dbReference>
<evidence type="ECO:0000313" key="13">
    <source>
        <dbReference type="Proteomes" id="UP000266861"/>
    </source>
</evidence>
<feature type="region of interest" description="Disordered" evidence="10">
    <location>
        <begin position="650"/>
        <end position="669"/>
    </location>
</feature>
<dbReference type="GO" id="GO:0141221">
    <property type="term" value="F:histone deacetylase activity, hydrolytic mechanism"/>
    <property type="evidence" value="ECO:0007669"/>
    <property type="project" value="UniProtKB-EC"/>
</dbReference>
<gene>
    <name evidence="12" type="ORF">Glove_421g4</name>
</gene>
<evidence type="ECO:0000256" key="5">
    <source>
        <dbReference type="ARBA" id="ARBA00022801"/>
    </source>
</evidence>
<organism evidence="12 13">
    <name type="scientific">Diversispora epigaea</name>
    <dbReference type="NCBI Taxonomy" id="1348612"/>
    <lineage>
        <taxon>Eukaryota</taxon>
        <taxon>Fungi</taxon>
        <taxon>Fungi incertae sedis</taxon>
        <taxon>Mucoromycota</taxon>
        <taxon>Glomeromycotina</taxon>
        <taxon>Glomeromycetes</taxon>
        <taxon>Diversisporales</taxon>
        <taxon>Diversisporaceae</taxon>
        <taxon>Diversispora</taxon>
    </lineage>
</organism>
<keyword evidence="7" id="KW-0805">Transcription regulation</keyword>
<comment type="caution">
    <text evidence="12">The sequence shown here is derived from an EMBL/GenBank/DDBJ whole genome shotgun (WGS) entry which is preliminary data.</text>
</comment>
<keyword evidence="6" id="KW-0156">Chromatin regulator</keyword>
<dbReference type="GO" id="GO:0000118">
    <property type="term" value="C:histone deacetylase complex"/>
    <property type="evidence" value="ECO:0007669"/>
    <property type="project" value="TreeGrafter"/>
</dbReference>
<dbReference type="InterPro" id="IPR037138">
    <property type="entry name" value="His_deacetylse_dom_sf"/>
</dbReference>
<dbReference type="EC" id="3.5.1.98" evidence="3"/>
<dbReference type="PANTHER" id="PTHR10625:SF5">
    <property type="entry name" value="HISTONE DEACETYLASE"/>
    <property type="match status" value="1"/>
</dbReference>
<evidence type="ECO:0000256" key="10">
    <source>
        <dbReference type="SAM" id="MobiDB-lite"/>
    </source>
</evidence>
<dbReference type="Proteomes" id="UP000266861">
    <property type="component" value="Unassembled WGS sequence"/>
</dbReference>
<evidence type="ECO:0000256" key="8">
    <source>
        <dbReference type="ARBA" id="ARBA00023163"/>
    </source>
</evidence>
<keyword evidence="4" id="KW-0678">Repressor</keyword>
<comment type="similarity">
    <text evidence="2">Belongs to the histone deacetylase family. HD type 2 subfamily.</text>
</comment>
<evidence type="ECO:0000256" key="9">
    <source>
        <dbReference type="ARBA" id="ARBA00023242"/>
    </source>
</evidence>
<keyword evidence="13" id="KW-1185">Reference proteome</keyword>